<comment type="caution">
    <text evidence="2">The sequence shown here is derived from an EMBL/GenBank/DDBJ whole genome shotgun (WGS) entry which is preliminary data.</text>
</comment>
<accession>A0ABS8LYE9</accession>
<feature type="chain" id="PRO_5045522695" evidence="1">
    <location>
        <begin position="22"/>
        <end position="86"/>
    </location>
</feature>
<feature type="signal peptide" evidence="1">
    <location>
        <begin position="1"/>
        <end position="21"/>
    </location>
</feature>
<dbReference type="RefSeq" id="WP_229999077.1">
    <property type="nucleotide sequence ID" value="NZ_JAJJMN010000001.1"/>
</dbReference>
<gene>
    <name evidence="2" type="ORF">LNQ34_07290</name>
</gene>
<keyword evidence="1" id="KW-0732">Signal</keyword>
<evidence type="ECO:0000256" key="1">
    <source>
        <dbReference type="SAM" id="SignalP"/>
    </source>
</evidence>
<organism evidence="2 3">
    <name type="scientific">Flavobacterium lipolyticum</name>
    <dbReference type="NCBI Taxonomy" id="2893754"/>
    <lineage>
        <taxon>Bacteria</taxon>
        <taxon>Pseudomonadati</taxon>
        <taxon>Bacteroidota</taxon>
        <taxon>Flavobacteriia</taxon>
        <taxon>Flavobacteriales</taxon>
        <taxon>Flavobacteriaceae</taxon>
        <taxon>Flavobacterium</taxon>
    </lineage>
</organism>
<reference evidence="2" key="1">
    <citation type="submission" date="2021-11" db="EMBL/GenBank/DDBJ databases">
        <title>Description of novel Flavobacterium species.</title>
        <authorList>
            <person name="Saticioglu I.B."/>
            <person name="Ay H."/>
            <person name="Altun S."/>
            <person name="Duman M."/>
        </authorList>
    </citation>
    <scope>NUCLEOTIDE SEQUENCE</scope>
    <source>
        <strain evidence="2">F-126</strain>
    </source>
</reference>
<dbReference type="Proteomes" id="UP001430700">
    <property type="component" value="Unassembled WGS sequence"/>
</dbReference>
<evidence type="ECO:0000313" key="3">
    <source>
        <dbReference type="Proteomes" id="UP001430700"/>
    </source>
</evidence>
<name>A0ABS8LYE9_9FLAO</name>
<proteinExistence type="predicted"/>
<dbReference type="EMBL" id="JAJJMN010000001">
    <property type="protein sequence ID" value="MCC9017570.1"/>
    <property type="molecule type" value="Genomic_DNA"/>
</dbReference>
<protein>
    <submittedName>
        <fullName evidence="2">Uncharacterized protein</fullName>
    </submittedName>
</protein>
<evidence type="ECO:0000313" key="2">
    <source>
        <dbReference type="EMBL" id="MCC9017570.1"/>
    </source>
</evidence>
<keyword evidence="3" id="KW-1185">Reference proteome</keyword>
<sequence length="86" mass="8949">MKKAALVLGIFSLVMVSTSFSSPEVPNNLSASAVFFDGSIFGGGATNQGRQKADVASLVSNLKSNSKQLSSFASDSQSTRMTVKVD</sequence>